<organism evidence="1 2">
    <name type="scientific">Araneus ventricosus</name>
    <name type="common">Orbweaver spider</name>
    <name type="synonym">Epeira ventricosa</name>
    <dbReference type="NCBI Taxonomy" id="182803"/>
    <lineage>
        <taxon>Eukaryota</taxon>
        <taxon>Metazoa</taxon>
        <taxon>Ecdysozoa</taxon>
        <taxon>Arthropoda</taxon>
        <taxon>Chelicerata</taxon>
        <taxon>Arachnida</taxon>
        <taxon>Araneae</taxon>
        <taxon>Araneomorphae</taxon>
        <taxon>Entelegynae</taxon>
        <taxon>Araneoidea</taxon>
        <taxon>Araneidae</taxon>
        <taxon>Araneus</taxon>
    </lineage>
</organism>
<accession>A0A4Y2PAX8</accession>
<name>A0A4Y2PAX8_ARAVE</name>
<keyword evidence="2" id="KW-1185">Reference proteome</keyword>
<comment type="caution">
    <text evidence="1">The sequence shown here is derived from an EMBL/GenBank/DDBJ whole genome shotgun (WGS) entry which is preliminary data.</text>
</comment>
<sequence>MKCVKAVCNNQLNKLQLGTKEMLMQVAVLRHRRSSESVRTVAGFRSVQIAILEINMILSYHHEKNTRHADGGRYGNGVFHCILGVKERTLFHVDRTGGSLISL</sequence>
<dbReference type="EMBL" id="BGPR01132078">
    <property type="protein sequence ID" value="GBN48222.1"/>
    <property type="molecule type" value="Genomic_DNA"/>
</dbReference>
<dbReference type="AlphaFoldDB" id="A0A4Y2PAX8"/>
<protein>
    <submittedName>
        <fullName evidence="1">Uncharacterized protein</fullName>
    </submittedName>
</protein>
<proteinExistence type="predicted"/>
<evidence type="ECO:0000313" key="2">
    <source>
        <dbReference type="Proteomes" id="UP000499080"/>
    </source>
</evidence>
<gene>
    <name evidence="1" type="ORF">AVEN_174848_1</name>
</gene>
<evidence type="ECO:0000313" key="1">
    <source>
        <dbReference type="EMBL" id="GBN48222.1"/>
    </source>
</evidence>
<reference evidence="1 2" key="1">
    <citation type="journal article" date="2019" name="Sci. Rep.">
        <title>Orb-weaving spider Araneus ventricosus genome elucidates the spidroin gene catalogue.</title>
        <authorList>
            <person name="Kono N."/>
            <person name="Nakamura H."/>
            <person name="Ohtoshi R."/>
            <person name="Moran D.A.P."/>
            <person name="Shinohara A."/>
            <person name="Yoshida Y."/>
            <person name="Fujiwara M."/>
            <person name="Mori M."/>
            <person name="Tomita M."/>
            <person name="Arakawa K."/>
        </authorList>
    </citation>
    <scope>NUCLEOTIDE SEQUENCE [LARGE SCALE GENOMIC DNA]</scope>
</reference>
<dbReference type="Proteomes" id="UP000499080">
    <property type="component" value="Unassembled WGS sequence"/>
</dbReference>